<evidence type="ECO:0000313" key="2">
    <source>
        <dbReference type="EMBL" id="PAV06214.1"/>
    </source>
</evidence>
<dbReference type="InterPro" id="IPR029044">
    <property type="entry name" value="Nucleotide-diphossugar_trans"/>
</dbReference>
<dbReference type="OrthoDB" id="77484at2157"/>
<gene>
    <name evidence="2" type="ORF">ASJ80_15400</name>
</gene>
<organism evidence="2 3">
    <name type="scientific">Methanobacterium bryantii</name>
    <dbReference type="NCBI Taxonomy" id="2161"/>
    <lineage>
        <taxon>Archaea</taxon>
        <taxon>Methanobacteriati</taxon>
        <taxon>Methanobacteriota</taxon>
        <taxon>Methanomada group</taxon>
        <taxon>Methanobacteria</taxon>
        <taxon>Methanobacteriales</taxon>
        <taxon>Methanobacteriaceae</taxon>
        <taxon>Methanobacterium</taxon>
    </lineage>
</organism>
<dbReference type="EMBL" id="LMVM01000001">
    <property type="protein sequence ID" value="PAV06214.1"/>
    <property type="molecule type" value="Genomic_DNA"/>
</dbReference>
<reference evidence="2 3" key="1">
    <citation type="journal article" date="2017" name="BMC Genomics">
        <title>Genomic analysis of methanogenic archaea reveals a shift towards energy conservation.</title>
        <authorList>
            <person name="Gilmore S.P."/>
            <person name="Henske J.K."/>
            <person name="Sexton J.A."/>
            <person name="Solomon K.V."/>
            <person name="Seppala S."/>
            <person name="Yoo J.I."/>
            <person name="Huyett L.M."/>
            <person name="Pressman A."/>
            <person name="Cogan J.Z."/>
            <person name="Kivenson V."/>
            <person name="Peng X."/>
            <person name="Tan Y."/>
            <person name="Valentine D.L."/>
            <person name="O'Malley M.A."/>
        </authorList>
    </citation>
    <scope>NUCLEOTIDE SEQUENCE [LARGE SCALE GENOMIC DNA]</scope>
    <source>
        <strain evidence="2 3">M.o.H.</strain>
    </source>
</reference>
<dbReference type="GO" id="GO:0016758">
    <property type="term" value="F:hexosyltransferase activity"/>
    <property type="evidence" value="ECO:0007669"/>
    <property type="project" value="UniProtKB-ARBA"/>
</dbReference>
<dbReference type="InterPro" id="IPR001173">
    <property type="entry name" value="Glyco_trans_2-like"/>
</dbReference>
<feature type="domain" description="Glycosyltransferase 2-like" evidence="1">
    <location>
        <begin position="5"/>
        <end position="167"/>
    </location>
</feature>
<dbReference type="PANTHER" id="PTHR22916">
    <property type="entry name" value="GLYCOSYLTRANSFERASE"/>
    <property type="match status" value="1"/>
</dbReference>
<dbReference type="Proteomes" id="UP000217784">
    <property type="component" value="Unassembled WGS sequence"/>
</dbReference>
<accession>A0A2A2HAD0</accession>
<dbReference type="RefSeq" id="WP_069584561.1">
    <property type="nucleotide sequence ID" value="NZ_LMVM01000001.1"/>
</dbReference>
<comment type="caution">
    <text evidence="2">The sequence shown here is derived from an EMBL/GenBank/DDBJ whole genome shotgun (WGS) entry which is preliminary data.</text>
</comment>
<sequence length="300" mass="34863">MPVVSVIMPSYNHEKFIHEAIESVLGQTFRDLELIIIDDRSKDNSQQIIDELAQKDNRIKKIFHRENFGIAKTINEGIKNSTGKYIALIASDDMWVSEKLEKQLKILEADENLVVWCNSAIIDSNSNLTGEITSEKYKNATPHGYVFEEIVNSWISGSGIIMKRENIQDMRYSENLKYLNDTQFYADLAYKYQFYYMEETLSKYRLHGDNASFGEITDIKGWYQDSLVLCVYIFQEYGSRLSYKALKNIFYKTCIVPFMIGTQNDPLNKFNFIYPVIIPLTFISFTVKNISKRITGRITK</sequence>
<proteinExistence type="predicted"/>
<dbReference type="SUPFAM" id="SSF53448">
    <property type="entry name" value="Nucleotide-diphospho-sugar transferases"/>
    <property type="match status" value="1"/>
</dbReference>
<evidence type="ECO:0000259" key="1">
    <source>
        <dbReference type="Pfam" id="PF00535"/>
    </source>
</evidence>
<keyword evidence="3" id="KW-1185">Reference proteome</keyword>
<dbReference type="PANTHER" id="PTHR22916:SF3">
    <property type="entry name" value="UDP-GLCNAC:BETAGAL BETA-1,3-N-ACETYLGLUCOSAMINYLTRANSFERASE-LIKE PROTEIN 1"/>
    <property type="match status" value="1"/>
</dbReference>
<dbReference type="Gene3D" id="3.90.550.10">
    <property type="entry name" value="Spore Coat Polysaccharide Biosynthesis Protein SpsA, Chain A"/>
    <property type="match status" value="1"/>
</dbReference>
<evidence type="ECO:0000313" key="3">
    <source>
        <dbReference type="Proteomes" id="UP000217784"/>
    </source>
</evidence>
<dbReference type="Pfam" id="PF00535">
    <property type="entry name" value="Glycos_transf_2"/>
    <property type="match status" value="1"/>
</dbReference>
<name>A0A2A2HAD0_METBR</name>
<protein>
    <recommendedName>
        <fullName evidence="1">Glycosyltransferase 2-like domain-containing protein</fullName>
    </recommendedName>
</protein>
<dbReference type="AlphaFoldDB" id="A0A2A2HAD0"/>